<evidence type="ECO:0000313" key="2">
    <source>
        <dbReference type="EMBL" id="MPC43228.1"/>
    </source>
</evidence>
<evidence type="ECO:0000313" key="3">
    <source>
        <dbReference type="Proteomes" id="UP000324222"/>
    </source>
</evidence>
<sequence length="102" mass="11561">MNLSVLAISLPTLLTIVNSLTILTSNVEHILSLYLFVEISILGDFKIHHQLWFSSPVIDHRGEPAFNFAILHDLEQQTQHPARIPDCLGDTPNILDLFFTRL</sequence>
<name>A0A5B7FDU5_PORTR</name>
<feature type="chain" id="PRO_5022918354" description="Secreted protein" evidence="1">
    <location>
        <begin position="20"/>
        <end position="102"/>
    </location>
</feature>
<keyword evidence="3" id="KW-1185">Reference proteome</keyword>
<dbReference type="Proteomes" id="UP000324222">
    <property type="component" value="Unassembled WGS sequence"/>
</dbReference>
<dbReference type="AlphaFoldDB" id="A0A5B7FDU5"/>
<dbReference type="InterPro" id="IPR036691">
    <property type="entry name" value="Endo/exonu/phosph_ase_sf"/>
</dbReference>
<dbReference type="Gene3D" id="3.60.10.10">
    <property type="entry name" value="Endonuclease/exonuclease/phosphatase"/>
    <property type="match status" value="1"/>
</dbReference>
<protein>
    <recommendedName>
        <fullName evidence="4">Secreted protein</fullName>
    </recommendedName>
</protein>
<feature type="signal peptide" evidence="1">
    <location>
        <begin position="1"/>
        <end position="19"/>
    </location>
</feature>
<keyword evidence="1" id="KW-0732">Signal</keyword>
<comment type="caution">
    <text evidence="2">The sequence shown here is derived from an EMBL/GenBank/DDBJ whole genome shotgun (WGS) entry which is preliminary data.</text>
</comment>
<evidence type="ECO:0000256" key="1">
    <source>
        <dbReference type="SAM" id="SignalP"/>
    </source>
</evidence>
<gene>
    <name evidence="2" type="ORF">E2C01_036868</name>
</gene>
<accession>A0A5B7FDU5</accession>
<dbReference type="EMBL" id="VSRR010005737">
    <property type="protein sequence ID" value="MPC43228.1"/>
    <property type="molecule type" value="Genomic_DNA"/>
</dbReference>
<proteinExistence type="predicted"/>
<reference evidence="2 3" key="1">
    <citation type="submission" date="2019-05" db="EMBL/GenBank/DDBJ databases">
        <title>Another draft genome of Portunus trituberculatus and its Hox gene families provides insights of decapod evolution.</title>
        <authorList>
            <person name="Jeong J.-H."/>
            <person name="Song I."/>
            <person name="Kim S."/>
            <person name="Choi T."/>
            <person name="Kim D."/>
            <person name="Ryu S."/>
            <person name="Kim W."/>
        </authorList>
    </citation>
    <scope>NUCLEOTIDE SEQUENCE [LARGE SCALE GENOMIC DNA]</scope>
    <source>
        <tissue evidence="2">Muscle</tissue>
    </source>
</reference>
<organism evidence="2 3">
    <name type="scientific">Portunus trituberculatus</name>
    <name type="common">Swimming crab</name>
    <name type="synonym">Neptunus trituberculatus</name>
    <dbReference type="NCBI Taxonomy" id="210409"/>
    <lineage>
        <taxon>Eukaryota</taxon>
        <taxon>Metazoa</taxon>
        <taxon>Ecdysozoa</taxon>
        <taxon>Arthropoda</taxon>
        <taxon>Crustacea</taxon>
        <taxon>Multicrustacea</taxon>
        <taxon>Malacostraca</taxon>
        <taxon>Eumalacostraca</taxon>
        <taxon>Eucarida</taxon>
        <taxon>Decapoda</taxon>
        <taxon>Pleocyemata</taxon>
        <taxon>Brachyura</taxon>
        <taxon>Eubrachyura</taxon>
        <taxon>Portunoidea</taxon>
        <taxon>Portunidae</taxon>
        <taxon>Portuninae</taxon>
        <taxon>Portunus</taxon>
    </lineage>
</organism>
<evidence type="ECO:0008006" key="4">
    <source>
        <dbReference type="Google" id="ProtNLM"/>
    </source>
</evidence>